<dbReference type="GO" id="GO:0004040">
    <property type="term" value="F:amidase activity"/>
    <property type="evidence" value="ECO:0007669"/>
    <property type="project" value="UniProtKB-EC"/>
</dbReference>
<feature type="compositionally biased region" description="Basic and acidic residues" evidence="5">
    <location>
        <begin position="307"/>
        <end position="316"/>
    </location>
</feature>
<feature type="domain" description="Gram-positive cocci surface proteins LPxTG" evidence="6">
    <location>
        <begin position="724"/>
        <end position="758"/>
    </location>
</feature>
<evidence type="ECO:0000256" key="3">
    <source>
        <dbReference type="ARBA" id="ARBA00022729"/>
    </source>
</evidence>
<evidence type="ECO:0000256" key="4">
    <source>
        <dbReference type="ARBA" id="ARBA00023088"/>
    </source>
</evidence>
<name>A0A428I1U2_STRMT</name>
<keyword evidence="4" id="KW-0572">Peptidoglycan-anchor</keyword>
<accession>A0A428I1U2</accession>
<dbReference type="Proteomes" id="UP000277819">
    <property type="component" value="Unassembled WGS sequence"/>
</dbReference>
<evidence type="ECO:0000259" key="6">
    <source>
        <dbReference type="PROSITE" id="PS50847"/>
    </source>
</evidence>
<feature type="region of interest" description="Disordered" evidence="5">
    <location>
        <begin position="584"/>
        <end position="641"/>
    </location>
</feature>
<comment type="caution">
    <text evidence="7">The sequence shown here is derived from an EMBL/GenBank/DDBJ whole genome shotgun (WGS) entry which is preliminary data.</text>
</comment>
<keyword evidence="1" id="KW-0134">Cell wall</keyword>
<dbReference type="InterPro" id="IPR044024">
    <property type="entry name" value="aRib"/>
</dbReference>
<keyword evidence="2" id="KW-0964">Secreted</keyword>
<dbReference type="NCBIfam" id="TIGR01167">
    <property type="entry name" value="LPXTG_anchor"/>
    <property type="match status" value="1"/>
</dbReference>
<keyword evidence="3" id="KW-0732">Signal</keyword>
<evidence type="ECO:0000256" key="2">
    <source>
        <dbReference type="ARBA" id="ARBA00022525"/>
    </source>
</evidence>
<sequence length="758" mass="76350">MSEPSVPATATADTKAPAKPEITTDLTDKAGTKTPVEVSAEPGSKVELFDKDGHKLGEGVADENGKATITPTKELPAGDVTAKATDPAGNVSEPSVPATATSDNAVKDPAVTPVVDPSNLTEADKAKVAEAVKKSNPTVTDVKVGKDGTTTVTFPDGSTAVIPSGDTVKKSSDNAVKDPAVTPVVDPSNLTEADKAKVAEAVKKSNPTVTDVKVGKDGTATVTFPDGTTAVIPSGKAVKKSSDNAVKDPAVTPVVDPSNLTEADKAKVADEVKKSNPTVTDVKVGKDGTTTVTFPDGSTAVIPSGDTVKKSSDNAVKDPAVTPVVDPSNLTEAEKAKVAEAVKKSNPTVTDVKVGKDGTATVTFPDGTTAVIPSGKAVKKSSDNAVKDPAVTPVVDPSNLTEAEKAKVADAVKKSNPTVTDVKVGKDGTATVTFPDGTTAVIPSGKAVKKSSDNAVKDPAVTPVVDPSNLTEAEKAKVAEAVKKANPTVTDVKVGKDGTTTVTFPDGSTAVIPSGDTVKKSSDNAVKDPAVTPVVDPSNLTEAEKAKVAEAVKKSNPTVTDVKVGKDGTTTITFPDGSTAVIPSGDTVKKSNPTATDVKVGKGGTTAAIPANKADDESKDADGVKDPSVTQVTDPSNLTDAEKAKVAEAVKKSNPTATDVKVGKDGTTTVTFPDGTTAVIPADKAVTSAEQGSHAVAPDDKAVTSAEQGSHATTSAKKVGAKELPNTGTEQSSASLALALLAAATGGLLIAKKREEEE</sequence>
<dbReference type="AlphaFoldDB" id="A0A428I1U2"/>
<dbReference type="EC" id="3.5.1.4" evidence="7"/>
<dbReference type="EMBL" id="RJPX01000027">
    <property type="protein sequence ID" value="RSK03011.1"/>
    <property type="molecule type" value="Genomic_DNA"/>
</dbReference>
<dbReference type="PROSITE" id="PS50847">
    <property type="entry name" value="GRAM_POS_ANCHORING"/>
    <property type="match status" value="1"/>
</dbReference>
<feature type="compositionally biased region" description="Basic and acidic residues" evidence="5">
    <location>
        <begin position="517"/>
        <end position="526"/>
    </location>
</feature>
<dbReference type="Pfam" id="PF18938">
    <property type="entry name" value="aRib"/>
    <property type="match status" value="8"/>
</dbReference>
<evidence type="ECO:0000256" key="5">
    <source>
        <dbReference type="SAM" id="MobiDB-lite"/>
    </source>
</evidence>
<feature type="region of interest" description="Disordered" evidence="5">
    <location>
        <begin position="304"/>
        <end position="323"/>
    </location>
</feature>
<protein>
    <submittedName>
        <fullName evidence="7">Aliphatic amidase</fullName>
        <ecNumber evidence="7">3.5.1.4</ecNumber>
    </submittedName>
</protein>
<feature type="compositionally biased region" description="Polar residues" evidence="5">
    <location>
        <begin position="628"/>
        <end position="639"/>
    </location>
</feature>
<dbReference type="Gene3D" id="3.10.20.890">
    <property type="match status" value="8"/>
</dbReference>
<feature type="compositionally biased region" description="Basic and acidic residues" evidence="5">
    <location>
        <begin position="167"/>
        <end position="176"/>
    </location>
</feature>
<dbReference type="InterPro" id="IPR019931">
    <property type="entry name" value="LPXTG_anchor"/>
</dbReference>
<evidence type="ECO:0000256" key="1">
    <source>
        <dbReference type="ARBA" id="ARBA00022512"/>
    </source>
</evidence>
<dbReference type="Pfam" id="PF00746">
    <property type="entry name" value="Gram_pos_anchor"/>
    <property type="match status" value="1"/>
</dbReference>
<feature type="region of interest" description="Disordered" evidence="5">
    <location>
        <begin position="514"/>
        <end position="533"/>
    </location>
</feature>
<gene>
    <name evidence="7" type="primary">amiE</name>
    <name evidence="7" type="ORF">D8787_07545</name>
</gene>
<keyword evidence="7" id="KW-0378">Hydrolase</keyword>
<feature type="compositionally biased region" description="Basic and acidic residues" evidence="5">
    <location>
        <begin position="47"/>
        <end position="57"/>
    </location>
</feature>
<feature type="compositionally biased region" description="Polar residues" evidence="5">
    <location>
        <begin position="705"/>
        <end position="716"/>
    </location>
</feature>
<evidence type="ECO:0000313" key="7">
    <source>
        <dbReference type="EMBL" id="RSK03011.1"/>
    </source>
</evidence>
<organism evidence="7 8">
    <name type="scientific">Streptococcus mitis</name>
    <dbReference type="NCBI Taxonomy" id="28037"/>
    <lineage>
        <taxon>Bacteria</taxon>
        <taxon>Bacillati</taxon>
        <taxon>Bacillota</taxon>
        <taxon>Bacilli</taxon>
        <taxon>Lactobacillales</taxon>
        <taxon>Streptococcaceae</taxon>
        <taxon>Streptococcus</taxon>
        <taxon>Streptococcus mitis group</taxon>
    </lineage>
</organism>
<feature type="region of interest" description="Disordered" evidence="5">
    <location>
        <begin position="1"/>
        <end position="118"/>
    </location>
</feature>
<feature type="region of interest" description="Disordered" evidence="5">
    <location>
        <begin position="690"/>
        <end position="732"/>
    </location>
</feature>
<reference evidence="7 8" key="1">
    <citation type="submission" date="2018-11" db="EMBL/GenBank/DDBJ databases">
        <title>Species Designations Belie Phenotypic and Genotypic Heterogeneity in Oral Streptococci.</title>
        <authorList>
            <person name="Velsko I."/>
        </authorList>
    </citation>
    <scope>NUCLEOTIDE SEQUENCE [LARGE SCALE GENOMIC DNA]</scope>
    <source>
        <strain evidence="7 8">BCC17</strain>
    </source>
</reference>
<evidence type="ECO:0000313" key="8">
    <source>
        <dbReference type="Proteomes" id="UP000277819"/>
    </source>
</evidence>
<feature type="region of interest" description="Disordered" evidence="5">
    <location>
        <begin position="235"/>
        <end position="257"/>
    </location>
</feature>
<proteinExistence type="predicted"/>
<feature type="compositionally biased region" description="Low complexity" evidence="5">
    <location>
        <begin position="7"/>
        <end position="20"/>
    </location>
</feature>
<feature type="region of interest" description="Disordered" evidence="5">
    <location>
        <begin position="157"/>
        <end position="188"/>
    </location>
</feature>
<feature type="compositionally biased region" description="Basic and acidic residues" evidence="5">
    <location>
        <begin position="613"/>
        <end position="625"/>
    </location>
</feature>